<evidence type="ECO:0000313" key="2">
    <source>
        <dbReference type="EMBL" id="SKA05870.1"/>
    </source>
</evidence>
<reference evidence="2 3" key="1">
    <citation type="submission" date="2017-02" db="EMBL/GenBank/DDBJ databases">
        <authorList>
            <person name="Peterson S.W."/>
        </authorList>
    </citation>
    <scope>NUCLEOTIDE SEQUENCE [LARGE SCALE GENOMIC DNA]</scope>
    <source>
        <strain evidence="2 3">ATCC 43324</strain>
    </source>
</reference>
<dbReference type="InterPro" id="IPR054253">
    <property type="entry name" value="DUF6984"/>
</dbReference>
<dbReference type="Pfam" id="PF22480">
    <property type="entry name" value="DUF6984"/>
    <property type="match status" value="1"/>
</dbReference>
<accession>A0A1T4QQ41</accession>
<protein>
    <recommendedName>
        <fullName evidence="1">DUF6984 domain-containing protein</fullName>
    </recommendedName>
</protein>
<evidence type="ECO:0000313" key="3">
    <source>
        <dbReference type="Proteomes" id="UP000190065"/>
    </source>
</evidence>
<sequence>MRSNRKLFKGEIDLIVYLAAEAGYPLHKGWNETIRAYPITKDRIGTIALLINGDKVNLQQESFDIASCKFIDEDNVEVVAYLLVDMNKILCELDLWKVDDSPIIKIPSKEYFNKVPLIE</sequence>
<name>A0A1T4QQ41_9BACT</name>
<dbReference type="EMBL" id="FUXK01000024">
    <property type="protein sequence ID" value="SKA05870.1"/>
    <property type="molecule type" value="Genomic_DNA"/>
</dbReference>
<gene>
    <name evidence="2" type="ORF">SAMN02745202_01907</name>
</gene>
<dbReference type="Proteomes" id="UP000190065">
    <property type="component" value="Unassembled WGS sequence"/>
</dbReference>
<dbReference type="AlphaFoldDB" id="A0A1T4QQ41"/>
<proteinExistence type="predicted"/>
<dbReference type="RefSeq" id="WP_025070478.1">
    <property type="nucleotide sequence ID" value="NZ_FUXK01000024.1"/>
</dbReference>
<organism evidence="2 3">
    <name type="scientific">Segatella oulorum</name>
    <dbReference type="NCBI Taxonomy" id="28136"/>
    <lineage>
        <taxon>Bacteria</taxon>
        <taxon>Pseudomonadati</taxon>
        <taxon>Bacteroidota</taxon>
        <taxon>Bacteroidia</taxon>
        <taxon>Bacteroidales</taxon>
        <taxon>Prevotellaceae</taxon>
        <taxon>Segatella</taxon>
    </lineage>
</organism>
<evidence type="ECO:0000259" key="1">
    <source>
        <dbReference type="Pfam" id="PF22480"/>
    </source>
</evidence>
<dbReference type="STRING" id="28136.SAMN02745202_01907"/>
<feature type="domain" description="DUF6984" evidence="1">
    <location>
        <begin position="5"/>
        <end position="107"/>
    </location>
</feature>